<sequence>MRYSFIRPKPKNSIDSDTKIILVFFLVTIILTVGFAIFIILKKNNFIDDTELMRKEIAKFQNENRTYKNEIKRIEFLVQKFESIQTRNTLLKESIQNLFDLVPDQITLTKAILNKDGLVLYGVTPSKDVYNYLLQAPLKSVFHRNNTTFYPLKNGWYRFVSINEGGIDTGNGVDE</sequence>
<proteinExistence type="predicted"/>
<evidence type="ECO:0000256" key="2">
    <source>
        <dbReference type="SAM" id="Phobius"/>
    </source>
</evidence>
<dbReference type="STRING" id="223786.SAMN05216234_11424"/>
<name>A0A1I5P8V5_9BACT</name>
<dbReference type="Proteomes" id="UP000199227">
    <property type="component" value="Unassembled WGS sequence"/>
</dbReference>
<keyword evidence="4" id="KW-1185">Reference proteome</keyword>
<dbReference type="OrthoDB" id="5372783at2"/>
<evidence type="ECO:0000256" key="1">
    <source>
        <dbReference type="SAM" id="Coils"/>
    </source>
</evidence>
<feature type="transmembrane region" description="Helical" evidence="2">
    <location>
        <begin position="20"/>
        <end position="41"/>
    </location>
</feature>
<evidence type="ECO:0000313" key="4">
    <source>
        <dbReference type="Proteomes" id="UP000199227"/>
    </source>
</evidence>
<protein>
    <recommendedName>
        <fullName evidence="5">Type IV pilus assembly protein PilN</fullName>
    </recommendedName>
</protein>
<keyword evidence="2" id="KW-0812">Transmembrane</keyword>
<evidence type="ECO:0000313" key="3">
    <source>
        <dbReference type="EMBL" id="SFP30538.1"/>
    </source>
</evidence>
<reference evidence="3 4" key="1">
    <citation type="submission" date="2016-10" db="EMBL/GenBank/DDBJ databases">
        <authorList>
            <person name="de Groot N.N."/>
        </authorList>
    </citation>
    <scope>NUCLEOTIDE SEQUENCE [LARGE SCALE GENOMIC DNA]</scope>
    <source>
        <strain evidence="3 4">EP1-55-1</strain>
    </source>
</reference>
<keyword evidence="2" id="KW-1133">Transmembrane helix</keyword>
<dbReference type="AlphaFoldDB" id="A0A1I5P8V5"/>
<dbReference type="EMBL" id="FOXB01000014">
    <property type="protein sequence ID" value="SFP30538.1"/>
    <property type="molecule type" value="Genomic_DNA"/>
</dbReference>
<feature type="coiled-coil region" evidence="1">
    <location>
        <begin position="50"/>
        <end position="77"/>
    </location>
</feature>
<organism evidence="3 4">
    <name type="scientific">Hydrogenimonas thermophila</name>
    <dbReference type="NCBI Taxonomy" id="223786"/>
    <lineage>
        <taxon>Bacteria</taxon>
        <taxon>Pseudomonadati</taxon>
        <taxon>Campylobacterota</taxon>
        <taxon>Epsilonproteobacteria</taxon>
        <taxon>Campylobacterales</taxon>
        <taxon>Hydrogenimonadaceae</taxon>
        <taxon>Hydrogenimonas</taxon>
    </lineage>
</organism>
<accession>A0A1I5P8V5</accession>
<dbReference type="RefSeq" id="WP_092912162.1">
    <property type="nucleotide sequence ID" value="NZ_CP136592.1"/>
</dbReference>
<gene>
    <name evidence="3" type="ORF">SAMN05216234_11424</name>
</gene>
<keyword evidence="1" id="KW-0175">Coiled coil</keyword>
<evidence type="ECO:0008006" key="5">
    <source>
        <dbReference type="Google" id="ProtNLM"/>
    </source>
</evidence>
<keyword evidence="2" id="KW-0472">Membrane</keyword>